<keyword evidence="3 5" id="KW-1133">Transmembrane helix</keyword>
<dbReference type="EMBL" id="CAKLCM010000003">
    <property type="protein sequence ID" value="CAH0530409.1"/>
    <property type="molecule type" value="Genomic_DNA"/>
</dbReference>
<dbReference type="Gene3D" id="1.10.3730.20">
    <property type="match status" value="1"/>
</dbReference>
<protein>
    <submittedName>
        <fullName evidence="7">Pseudopaline exporter CntI</fullName>
    </submittedName>
</protein>
<feature type="domain" description="EamA" evidence="6">
    <location>
        <begin position="24"/>
        <end position="155"/>
    </location>
</feature>
<evidence type="ECO:0000259" key="6">
    <source>
        <dbReference type="Pfam" id="PF00892"/>
    </source>
</evidence>
<feature type="transmembrane region" description="Helical" evidence="5">
    <location>
        <begin position="258"/>
        <end position="277"/>
    </location>
</feature>
<dbReference type="Pfam" id="PF00892">
    <property type="entry name" value="EamA"/>
    <property type="match status" value="2"/>
</dbReference>
<evidence type="ECO:0000256" key="5">
    <source>
        <dbReference type="SAM" id="Phobius"/>
    </source>
</evidence>
<dbReference type="PANTHER" id="PTHR22911:SF6">
    <property type="entry name" value="SOLUTE CARRIER FAMILY 35 MEMBER G1"/>
    <property type="match status" value="1"/>
</dbReference>
<evidence type="ECO:0000256" key="1">
    <source>
        <dbReference type="ARBA" id="ARBA00004141"/>
    </source>
</evidence>
<comment type="subcellular location">
    <subcellularLocation>
        <location evidence="1">Membrane</location>
        <topology evidence="1">Multi-pass membrane protein</topology>
    </subcellularLocation>
</comment>
<reference evidence="7" key="1">
    <citation type="submission" date="2021-12" db="EMBL/GenBank/DDBJ databases">
        <authorList>
            <person name="Rodrigo-Torres L."/>
            <person name="Arahal R. D."/>
            <person name="Lucena T."/>
        </authorList>
    </citation>
    <scope>NUCLEOTIDE SEQUENCE</scope>
    <source>
        <strain evidence="7">CECT 8226</strain>
    </source>
</reference>
<dbReference type="InterPro" id="IPR037185">
    <property type="entry name" value="EmrE-like"/>
</dbReference>
<feature type="transmembrane region" description="Helical" evidence="5">
    <location>
        <begin position="139"/>
        <end position="157"/>
    </location>
</feature>
<evidence type="ECO:0000256" key="3">
    <source>
        <dbReference type="ARBA" id="ARBA00022989"/>
    </source>
</evidence>
<keyword evidence="8" id="KW-1185">Reference proteome</keyword>
<dbReference type="InterPro" id="IPR000620">
    <property type="entry name" value="EamA_dom"/>
</dbReference>
<name>A0ABN8DQK1_9VIBR</name>
<dbReference type="SUPFAM" id="SSF103481">
    <property type="entry name" value="Multidrug resistance efflux transporter EmrE"/>
    <property type="match status" value="2"/>
</dbReference>
<dbReference type="Proteomes" id="UP000838160">
    <property type="component" value="Unassembled WGS sequence"/>
</dbReference>
<feature type="transmembrane region" description="Helical" evidence="5">
    <location>
        <begin position="201"/>
        <end position="218"/>
    </location>
</feature>
<gene>
    <name evidence="7" type="primary">cntI_3</name>
    <name evidence="7" type="ORF">VHP8226_04052</name>
</gene>
<evidence type="ECO:0000313" key="8">
    <source>
        <dbReference type="Proteomes" id="UP000838160"/>
    </source>
</evidence>
<feature type="transmembrane region" description="Helical" evidence="5">
    <location>
        <begin position="224"/>
        <end position="246"/>
    </location>
</feature>
<feature type="domain" description="EamA" evidence="6">
    <location>
        <begin position="171"/>
        <end position="300"/>
    </location>
</feature>
<keyword evidence="2 5" id="KW-0812">Transmembrane</keyword>
<dbReference type="PANTHER" id="PTHR22911">
    <property type="entry name" value="ACYL-MALONYL CONDENSING ENZYME-RELATED"/>
    <property type="match status" value="1"/>
</dbReference>
<feature type="transmembrane region" description="Helical" evidence="5">
    <location>
        <begin position="111"/>
        <end position="132"/>
    </location>
</feature>
<feature type="transmembrane region" description="Helical" evidence="5">
    <location>
        <begin position="24"/>
        <end position="43"/>
    </location>
</feature>
<comment type="caution">
    <text evidence="7">The sequence shown here is derived from an EMBL/GenBank/DDBJ whole genome shotgun (WGS) entry which is preliminary data.</text>
</comment>
<feature type="transmembrane region" description="Helical" evidence="5">
    <location>
        <begin position="283"/>
        <end position="302"/>
    </location>
</feature>
<evidence type="ECO:0000313" key="7">
    <source>
        <dbReference type="EMBL" id="CAH0530409.1"/>
    </source>
</evidence>
<proteinExistence type="predicted"/>
<accession>A0ABN8DQK1</accession>
<organism evidence="7 8">
    <name type="scientific">Vibrio hippocampi</name>
    <dbReference type="NCBI Taxonomy" id="654686"/>
    <lineage>
        <taxon>Bacteria</taxon>
        <taxon>Pseudomonadati</taxon>
        <taxon>Pseudomonadota</taxon>
        <taxon>Gammaproteobacteria</taxon>
        <taxon>Vibrionales</taxon>
        <taxon>Vibrionaceae</taxon>
        <taxon>Vibrio</taxon>
    </lineage>
</organism>
<feature type="transmembrane region" description="Helical" evidence="5">
    <location>
        <begin position="49"/>
        <end position="67"/>
    </location>
</feature>
<sequence length="313" mass="34187">MLALIFCKVGNVMMPHLSLSQVPIGLRFILLSAMGFAFMSACVKYVSQYGIPVFEIVAARALVSLVISYMDVKRKGISIWGHNKPLLFARGAVGSAALMCVYYSITTLPLAEATILQYVHPVFTALLGLLVLKETIQRSTMLCIALCLVGLFVMVQPTMSSHVGEALPLFSVMIALLGALGSSIAYVIVRKLSQTEDSSVIIFYFPLVAFPISMILIWDEFVWPSLFMVVMLILVGIFTQVGQYGLTKAMQTQAAGSASAYSYIQIVFSALLGVWVFNEIPSLWTYVGGGLIVTGALINVFGPKLLFKRRDQV</sequence>
<keyword evidence="4 5" id="KW-0472">Membrane</keyword>
<evidence type="ECO:0000256" key="2">
    <source>
        <dbReference type="ARBA" id="ARBA00022692"/>
    </source>
</evidence>
<evidence type="ECO:0000256" key="4">
    <source>
        <dbReference type="ARBA" id="ARBA00023136"/>
    </source>
</evidence>
<feature type="transmembrane region" description="Helical" evidence="5">
    <location>
        <begin position="87"/>
        <end position="105"/>
    </location>
</feature>
<feature type="transmembrane region" description="Helical" evidence="5">
    <location>
        <begin position="169"/>
        <end position="189"/>
    </location>
</feature>